<dbReference type="RefSeq" id="WP_048550436.1">
    <property type="nucleotide sequence ID" value="NZ_HF570958.1"/>
</dbReference>
<evidence type="ECO:0000313" key="1">
    <source>
        <dbReference type="EMBL" id="CCH77733.1"/>
    </source>
</evidence>
<accession>A0A077LUZ3</accession>
<evidence type="ECO:0000313" key="2">
    <source>
        <dbReference type="Proteomes" id="UP000035721"/>
    </source>
</evidence>
<dbReference type="Proteomes" id="UP000035721">
    <property type="component" value="Unassembled WGS sequence"/>
</dbReference>
<reference evidence="1 2" key="1">
    <citation type="journal article" date="2013" name="ISME J.">
        <title>A metabolic model for members of the genus Tetrasphaera involved in enhanced biological phosphorus removal.</title>
        <authorList>
            <person name="Kristiansen R."/>
            <person name="Nguyen H.T.T."/>
            <person name="Saunders A.M."/>
            <person name="Nielsen J.L."/>
            <person name="Wimmer R."/>
            <person name="Le V.Q."/>
            <person name="McIlroy S.J."/>
            <person name="Petrovski S."/>
            <person name="Seviour R.J."/>
            <person name="Calteau A."/>
            <person name="Nielsen K.L."/>
            <person name="Nielsen P.H."/>
        </authorList>
    </citation>
    <scope>NUCLEOTIDE SEQUENCE [LARGE SCALE GENOMIC DNA]</scope>
    <source>
        <strain evidence="1 2">T1-X7</strain>
    </source>
</reference>
<dbReference type="EMBL" id="CAJB01000135">
    <property type="protein sequence ID" value="CCH77733.1"/>
    <property type="molecule type" value="Genomic_DNA"/>
</dbReference>
<name>A0A077LUZ3_9MICO</name>
<gene>
    <name evidence="1" type="ORF">BN12_220011</name>
</gene>
<sequence length="73" mass="8547">MSAQLYVYEMPGRTVLLRSSVWTETRDWLKARRVPAQWSPGDRGWHLRRDRLGEVLLMAEAEGIRVQPKGLLR</sequence>
<keyword evidence="2" id="KW-1185">Reference proteome</keyword>
<protein>
    <submittedName>
        <fullName evidence="1">Uncharacterized protein</fullName>
    </submittedName>
</protein>
<comment type="caution">
    <text evidence="1">The sequence shown here is derived from an EMBL/GenBank/DDBJ whole genome shotgun (WGS) entry which is preliminary data.</text>
</comment>
<proteinExistence type="predicted"/>
<dbReference type="AlphaFoldDB" id="A0A077LUZ3"/>
<dbReference type="OrthoDB" id="4962371at2"/>
<dbReference type="STRING" id="1194083.BN12_220011"/>
<organism evidence="1 2">
    <name type="scientific">Nostocoides japonicum T1-X7</name>
    <dbReference type="NCBI Taxonomy" id="1194083"/>
    <lineage>
        <taxon>Bacteria</taxon>
        <taxon>Bacillati</taxon>
        <taxon>Actinomycetota</taxon>
        <taxon>Actinomycetes</taxon>
        <taxon>Micrococcales</taxon>
        <taxon>Intrasporangiaceae</taxon>
        <taxon>Nostocoides</taxon>
    </lineage>
</organism>